<evidence type="ECO:0000313" key="3">
    <source>
        <dbReference type="Proteomes" id="UP000189370"/>
    </source>
</evidence>
<name>A0A1S8ARJ1_9EURY</name>
<dbReference type="EMBL" id="LWLN01000003">
    <property type="protein sequence ID" value="OLZ39131.1"/>
    <property type="molecule type" value="Genomic_DNA"/>
</dbReference>
<protein>
    <submittedName>
        <fullName evidence="2">Uncharacterized protein</fullName>
    </submittedName>
</protein>
<evidence type="ECO:0000313" key="2">
    <source>
        <dbReference type="EMBL" id="OLZ39131.1"/>
    </source>
</evidence>
<dbReference type="SUPFAM" id="SSF46785">
    <property type="entry name" value="Winged helix' DNA-binding domain"/>
    <property type="match status" value="1"/>
</dbReference>
<sequence length="116" mass="12877">MRRKRGAWMNKASDPVLEFLDGHDIAVPVSVLDIELDPSRATIARALSELESHGLIETHDDYTTHYQITDLGRDYLDGKVDADNLPANNDTDADGDADNDENDFDASELEDDGDEE</sequence>
<dbReference type="Proteomes" id="UP000189370">
    <property type="component" value="Unassembled WGS sequence"/>
</dbReference>
<dbReference type="Gene3D" id="1.10.10.10">
    <property type="entry name" value="Winged helix-like DNA-binding domain superfamily/Winged helix DNA-binding domain"/>
    <property type="match status" value="1"/>
</dbReference>
<organism evidence="2 3">
    <name type="scientific">Natrinema saccharevitans</name>
    <dbReference type="NCBI Taxonomy" id="301967"/>
    <lineage>
        <taxon>Archaea</taxon>
        <taxon>Methanobacteriati</taxon>
        <taxon>Methanobacteriota</taxon>
        <taxon>Stenosarchaea group</taxon>
        <taxon>Halobacteria</taxon>
        <taxon>Halobacteriales</taxon>
        <taxon>Natrialbaceae</taxon>
        <taxon>Natrinema</taxon>
    </lineage>
</organism>
<evidence type="ECO:0000256" key="1">
    <source>
        <dbReference type="SAM" id="MobiDB-lite"/>
    </source>
</evidence>
<accession>A0A1S8ARJ1</accession>
<dbReference type="InterPro" id="IPR036390">
    <property type="entry name" value="WH_DNA-bd_sf"/>
</dbReference>
<feature type="region of interest" description="Disordered" evidence="1">
    <location>
        <begin position="77"/>
        <end position="116"/>
    </location>
</feature>
<dbReference type="InterPro" id="IPR036388">
    <property type="entry name" value="WH-like_DNA-bd_sf"/>
</dbReference>
<gene>
    <name evidence="2" type="ORF">A6E15_19400</name>
</gene>
<feature type="compositionally biased region" description="Acidic residues" evidence="1">
    <location>
        <begin position="91"/>
        <end position="116"/>
    </location>
</feature>
<reference evidence="3" key="1">
    <citation type="submission" date="2016-04" db="EMBL/GenBank/DDBJ databases">
        <authorList>
            <person name="Chen S.-C."/>
            <person name="Lai M.-C."/>
        </authorList>
    </citation>
    <scope>NUCLEOTIDE SEQUENCE [LARGE SCALE GENOMIC DNA]</scope>
    <source>
        <strain evidence="3">AB14</strain>
    </source>
</reference>
<keyword evidence="3" id="KW-1185">Reference proteome</keyword>
<proteinExistence type="predicted"/>
<comment type="caution">
    <text evidence="2">The sequence shown here is derived from an EMBL/GenBank/DDBJ whole genome shotgun (WGS) entry which is preliminary data.</text>
</comment>
<dbReference type="AlphaFoldDB" id="A0A1S8ARJ1"/>